<dbReference type="AlphaFoldDB" id="A0A3S3VWY8"/>
<accession>A0A3S3VWY8</accession>
<keyword evidence="2" id="KW-1185">Reference proteome</keyword>
<dbReference type="InterPro" id="IPR018037">
    <property type="entry name" value="FixH_proteobacterial"/>
</dbReference>
<evidence type="ECO:0000313" key="1">
    <source>
        <dbReference type="EMBL" id="RWY43589.1"/>
    </source>
</evidence>
<dbReference type="Proteomes" id="UP000287168">
    <property type="component" value="Unassembled WGS sequence"/>
</dbReference>
<dbReference type="PIRSF" id="PIRSF011386">
    <property type="entry name" value="FixH"/>
    <property type="match status" value="1"/>
</dbReference>
<dbReference type="Pfam" id="PF05751">
    <property type="entry name" value="FixH"/>
    <property type="match status" value="1"/>
</dbReference>
<dbReference type="EMBL" id="SBLC01000004">
    <property type="protein sequence ID" value="RWY43589.1"/>
    <property type="molecule type" value="Genomic_DNA"/>
</dbReference>
<reference evidence="1 2" key="1">
    <citation type="journal article" date="2015" name="Int. J. Syst. Evol. Microbiol.">
        <title>Gemmobacter intermedius sp. nov., isolated from a white stork (Ciconia ciconia).</title>
        <authorList>
            <person name="Kampfer P."/>
            <person name="Jerzak L."/>
            <person name="Wilharm G."/>
            <person name="Golke J."/>
            <person name="Busse H.J."/>
            <person name="Glaeser S.P."/>
        </authorList>
    </citation>
    <scope>NUCLEOTIDE SEQUENCE [LARGE SCALE GENOMIC DNA]</scope>
    <source>
        <strain evidence="1 2">119/4</strain>
    </source>
</reference>
<evidence type="ECO:0000313" key="2">
    <source>
        <dbReference type="Proteomes" id="UP000287168"/>
    </source>
</evidence>
<dbReference type="RefSeq" id="WP_128486924.1">
    <property type="nucleotide sequence ID" value="NZ_JBHLXB010000008.1"/>
</dbReference>
<organism evidence="1 2">
    <name type="scientific">Falsigemmobacter intermedius</name>
    <dbReference type="NCBI Taxonomy" id="1553448"/>
    <lineage>
        <taxon>Bacteria</taxon>
        <taxon>Pseudomonadati</taxon>
        <taxon>Pseudomonadota</taxon>
        <taxon>Alphaproteobacteria</taxon>
        <taxon>Rhodobacterales</taxon>
        <taxon>Paracoccaceae</taxon>
        <taxon>Falsigemmobacter</taxon>
    </lineage>
</organism>
<gene>
    <name evidence="1" type="ORF">EP867_04070</name>
</gene>
<comment type="caution">
    <text evidence="1">The sequence shown here is derived from an EMBL/GenBank/DDBJ whole genome shotgun (WGS) entry which is preliminary data.</text>
</comment>
<protein>
    <submittedName>
        <fullName evidence="1">Nitrogen fixation protein FixH</fullName>
    </submittedName>
</protein>
<sequence>MTRKLTGRHVFLILLAFFGTITAVNVFMASMAISTFPGLEGKNTYNASRSFDSDRRAQVALGWQVEDAYRDGYLILTIKDAEGQPAKVKDISVLVGRATIAEFDQRPVFIREGADFIAPVALDYGKWILRIEALAEDGTAFRQSRNLSVPRG</sequence>
<name>A0A3S3VWY8_9RHOB</name>
<dbReference type="OrthoDB" id="1495896at2"/>
<dbReference type="InterPro" id="IPR008620">
    <property type="entry name" value="FixH"/>
</dbReference>
<proteinExistence type="predicted"/>